<dbReference type="InterPro" id="IPR003593">
    <property type="entry name" value="AAA+_ATPase"/>
</dbReference>
<dbReference type="AlphaFoldDB" id="A0A2R6ABU3"/>
<dbReference type="GO" id="GO:0016887">
    <property type="term" value="F:ATP hydrolysis activity"/>
    <property type="evidence" value="ECO:0007669"/>
    <property type="project" value="InterPro"/>
</dbReference>
<dbReference type="Gene3D" id="3.40.50.300">
    <property type="entry name" value="P-loop containing nucleotide triphosphate hydrolases"/>
    <property type="match status" value="1"/>
</dbReference>
<dbReference type="InterPro" id="IPR050763">
    <property type="entry name" value="ABC_transporter_ATP-binding"/>
</dbReference>
<feature type="domain" description="ABC transporter" evidence="4">
    <location>
        <begin position="5"/>
        <end position="193"/>
    </location>
</feature>
<dbReference type="InterPro" id="IPR027417">
    <property type="entry name" value="P-loop_NTPase"/>
</dbReference>
<evidence type="ECO:0000256" key="3">
    <source>
        <dbReference type="ARBA" id="ARBA00022840"/>
    </source>
</evidence>
<dbReference type="PANTHER" id="PTHR42711">
    <property type="entry name" value="ABC TRANSPORTER ATP-BINDING PROTEIN"/>
    <property type="match status" value="1"/>
</dbReference>
<evidence type="ECO:0000313" key="6">
    <source>
        <dbReference type="Proteomes" id="UP000240880"/>
    </source>
</evidence>
<gene>
    <name evidence="5" type="ORF">B9Q01_03375</name>
</gene>
<dbReference type="SUPFAM" id="SSF52540">
    <property type="entry name" value="P-loop containing nucleoside triphosphate hydrolases"/>
    <property type="match status" value="1"/>
</dbReference>
<dbReference type="Pfam" id="PF00005">
    <property type="entry name" value="ABC_tran"/>
    <property type="match status" value="1"/>
</dbReference>
<proteinExistence type="predicted"/>
<evidence type="ECO:0000259" key="4">
    <source>
        <dbReference type="PROSITE" id="PS50893"/>
    </source>
</evidence>
<dbReference type="PROSITE" id="PS00211">
    <property type="entry name" value="ABC_TRANSPORTER_1"/>
    <property type="match status" value="1"/>
</dbReference>
<dbReference type="SMART" id="SM00382">
    <property type="entry name" value="AAA"/>
    <property type="match status" value="1"/>
</dbReference>
<dbReference type="EMBL" id="NEXC01000014">
    <property type="protein sequence ID" value="PSN83815.1"/>
    <property type="molecule type" value="Genomic_DNA"/>
</dbReference>
<sequence>MNEVIAIDGVYHTYDGKKYVLSDVCFSVKKGEVFGLLGRNGAGKTTLIKILTTLLKPTKGTVNVLGFDALKEGAKIRKRIGVVQQDESFDFTTVEGNFDLYGILWGVKRSERVKRREELISTFALEEIRKKRSFDLSGGQRRRVQVAREFMHDMHILFLDEPTVGLDIMMRKSVLDFVKQKVKEGLTVVFTKIGG</sequence>
<name>A0A2R6ABU3_9ARCH</name>
<protein>
    <recommendedName>
        <fullName evidence="4">ABC transporter domain-containing protein</fullName>
    </recommendedName>
</protein>
<dbReference type="GO" id="GO:0005524">
    <property type="term" value="F:ATP binding"/>
    <property type="evidence" value="ECO:0007669"/>
    <property type="project" value="UniProtKB-KW"/>
</dbReference>
<accession>A0A2R6ABU3</accession>
<organism evidence="5 6">
    <name type="scientific">Candidatus Marsarchaeota G1 archaeon OSP_D</name>
    <dbReference type="NCBI Taxonomy" id="1978155"/>
    <lineage>
        <taxon>Archaea</taxon>
        <taxon>Candidatus Marsarchaeota</taxon>
        <taxon>Candidatus Marsarchaeota group 1</taxon>
    </lineage>
</organism>
<dbReference type="Proteomes" id="UP000240880">
    <property type="component" value="Unassembled WGS sequence"/>
</dbReference>
<evidence type="ECO:0000313" key="5">
    <source>
        <dbReference type="EMBL" id="PSN83815.1"/>
    </source>
</evidence>
<reference evidence="5 6" key="1">
    <citation type="submission" date="2017-04" db="EMBL/GenBank/DDBJ databases">
        <title>Novel microbial lineages endemic to geothermal iron-oxide mats fill important gaps in the evolutionary history of Archaea.</title>
        <authorList>
            <person name="Jay Z.J."/>
            <person name="Beam J.P."/>
            <person name="Dlakic M."/>
            <person name="Rusch D.B."/>
            <person name="Kozubal M.A."/>
            <person name="Inskeep W.P."/>
        </authorList>
    </citation>
    <scope>NUCLEOTIDE SEQUENCE [LARGE SCALE GENOMIC DNA]</scope>
    <source>
        <strain evidence="5">OSP_D</strain>
    </source>
</reference>
<evidence type="ECO:0000256" key="2">
    <source>
        <dbReference type="ARBA" id="ARBA00022741"/>
    </source>
</evidence>
<dbReference type="PROSITE" id="PS50893">
    <property type="entry name" value="ABC_TRANSPORTER_2"/>
    <property type="match status" value="1"/>
</dbReference>
<comment type="caution">
    <text evidence="5">The sequence shown here is derived from an EMBL/GenBank/DDBJ whole genome shotgun (WGS) entry which is preliminary data.</text>
</comment>
<keyword evidence="1" id="KW-0813">Transport</keyword>
<evidence type="ECO:0000256" key="1">
    <source>
        <dbReference type="ARBA" id="ARBA00022448"/>
    </source>
</evidence>
<dbReference type="InterPro" id="IPR017871">
    <property type="entry name" value="ABC_transporter-like_CS"/>
</dbReference>
<dbReference type="PANTHER" id="PTHR42711:SF18">
    <property type="entry name" value="ABC TRANSPORTER, ATP-BINDING PROTEIN"/>
    <property type="match status" value="1"/>
</dbReference>
<dbReference type="InterPro" id="IPR003439">
    <property type="entry name" value="ABC_transporter-like_ATP-bd"/>
</dbReference>
<keyword evidence="3" id="KW-0067">ATP-binding</keyword>
<keyword evidence="2" id="KW-0547">Nucleotide-binding</keyword>